<comment type="caution">
    <text evidence="3">The sequence shown here is derived from an EMBL/GenBank/DDBJ whole genome shotgun (WGS) entry which is preliminary data.</text>
</comment>
<feature type="region of interest" description="Disordered" evidence="1">
    <location>
        <begin position="144"/>
        <end position="173"/>
    </location>
</feature>
<organism evidence="3 4">
    <name type="scientific">Popillia japonica</name>
    <name type="common">Japanese beetle</name>
    <dbReference type="NCBI Taxonomy" id="7064"/>
    <lineage>
        <taxon>Eukaryota</taxon>
        <taxon>Metazoa</taxon>
        <taxon>Ecdysozoa</taxon>
        <taxon>Arthropoda</taxon>
        <taxon>Hexapoda</taxon>
        <taxon>Insecta</taxon>
        <taxon>Pterygota</taxon>
        <taxon>Neoptera</taxon>
        <taxon>Endopterygota</taxon>
        <taxon>Coleoptera</taxon>
        <taxon>Polyphaga</taxon>
        <taxon>Scarabaeiformia</taxon>
        <taxon>Scarabaeidae</taxon>
        <taxon>Rutelinae</taxon>
        <taxon>Popillia</taxon>
    </lineage>
</organism>
<evidence type="ECO:0000313" key="3">
    <source>
        <dbReference type="EMBL" id="KAK9737421.1"/>
    </source>
</evidence>
<name>A0AAW1LU72_POPJA</name>
<dbReference type="AlphaFoldDB" id="A0AAW1LU72"/>
<accession>A0AAW1LU72</accession>
<dbReference type="PANTHER" id="PTHR12243:SF67">
    <property type="entry name" value="COREPRESSOR OF PANGOLIN, ISOFORM A-RELATED"/>
    <property type="match status" value="1"/>
</dbReference>
<dbReference type="SMART" id="SM00595">
    <property type="entry name" value="MADF"/>
    <property type="match status" value="1"/>
</dbReference>
<evidence type="ECO:0000256" key="1">
    <source>
        <dbReference type="SAM" id="MobiDB-lite"/>
    </source>
</evidence>
<dbReference type="PANTHER" id="PTHR12243">
    <property type="entry name" value="MADF DOMAIN TRANSCRIPTION FACTOR"/>
    <property type="match status" value="1"/>
</dbReference>
<feature type="compositionally biased region" description="Basic and acidic residues" evidence="1">
    <location>
        <begin position="146"/>
        <end position="159"/>
    </location>
</feature>
<proteinExistence type="predicted"/>
<gene>
    <name evidence="3" type="ORF">QE152_g10708</name>
</gene>
<evidence type="ECO:0000313" key="4">
    <source>
        <dbReference type="Proteomes" id="UP001458880"/>
    </source>
</evidence>
<dbReference type="InterPro" id="IPR006578">
    <property type="entry name" value="MADF-dom"/>
</dbReference>
<dbReference type="PROSITE" id="PS51029">
    <property type="entry name" value="MADF"/>
    <property type="match status" value="1"/>
</dbReference>
<protein>
    <submittedName>
        <fullName evidence="3">Alcohol dehydrogenase transcription factor Myb/SANT-like</fullName>
    </submittedName>
</protein>
<dbReference type="Proteomes" id="UP001458880">
    <property type="component" value="Unassembled WGS sequence"/>
</dbReference>
<reference evidence="3 4" key="1">
    <citation type="journal article" date="2024" name="BMC Genomics">
        <title>De novo assembly and annotation of Popillia japonica's genome with initial clues to its potential as an invasive pest.</title>
        <authorList>
            <person name="Cucini C."/>
            <person name="Boschi S."/>
            <person name="Funari R."/>
            <person name="Cardaioli E."/>
            <person name="Iannotti N."/>
            <person name="Marturano G."/>
            <person name="Paoli F."/>
            <person name="Bruttini M."/>
            <person name="Carapelli A."/>
            <person name="Frati F."/>
            <person name="Nardi F."/>
        </authorList>
    </citation>
    <scope>NUCLEOTIDE SEQUENCE [LARGE SCALE GENOMIC DNA]</scope>
    <source>
        <strain evidence="3">DMR45628</strain>
    </source>
</reference>
<evidence type="ECO:0000259" key="2">
    <source>
        <dbReference type="PROSITE" id="PS51029"/>
    </source>
</evidence>
<dbReference type="GO" id="GO:0005667">
    <property type="term" value="C:transcription regulator complex"/>
    <property type="evidence" value="ECO:0007669"/>
    <property type="project" value="TreeGrafter"/>
</dbReference>
<feature type="domain" description="MADF" evidence="2">
    <location>
        <begin position="4"/>
        <end position="91"/>
    </location>
</feature>
<dbReference type="Pfam" id="PF10545">
    <property type="entry name" value="MADF_DNA_bdg"/>
    <property type="match status" value="1"/>
</dbReference>
<keyword evidence="4" id="KW-1185">Reference proteome</keyword>
<dbReference type="GO" id="GO:0005634">
    <property type="term" value="C:nucleus"/>
    <property type="evidence" value="ECO:0007669"/>
    <property type="project" value="TreeGrafter"/>
</dbReference>
<dbReference type="InterPro" id="IPR039353">
    <property type="entry name" value="TF_Adf1"/>
</dbReference>
<dbReference type="EMBL" id="JASPKY010000100">
    <property type="protein sequence ID" value="KAK9737421.1"/>
    <property type="molecule type" value="Genomic_DNA"/>
</dbReference>
<sequence>MEELLIEQVKQRELLFNSRCRDYKDQNKRCEAWEEIGREMNMSGEFAKDAWERLRRCYTNALHRRRFKKSPKRVFPWKFEKEMSFLLPFLELRKSRYETSFFGYDDNQDTSFEEDLHIKEDIDNGEVDQQDRLIENLQTHFMDQADAEKRSETLDRRETSPNNNSIEPSQRYAEKGLDETDMFYLSMSRMTKRLSKLEQAKIKWMLSKAVLEAEIGQEEKNTQVDI</sequence>
<dbReference type="GO" id="GO:0006357">
    <property type="term" value="P:regulation of transcription by RNA polymerase II"/>
    <property type="evidence" value="ECO:0007669"/>
    <property type="project" value="TreeGrafter"/>
</dbReference>